<gene>
    <name evidence="2" type="ORF">MEDL_33628</name>
</gene>
<dbReference type="EMBL" id="CAJPWZ010001650">
    <property type="protein sequence ID" value="CAG2220119.1"/>
    <property type="molecule type" value="Genomic_DNA"/>
</dbReference>
<dbReference type="PANTHER" id="PTHR47027:SF25">
    <property type="entry name" value="REVERSE TRANSCRIPTASE DOMAIN-CONTAINING PROTEIN"/>
    <property type="match status" value="1"/>
</dbReference>
<protein>
    <submittedName>
        <fullName evidence="2">Craniofacial development protein 2</fullName>
    </submittedName>
</protein>
<feature type="region of interest" description="Disordered" evidence="1">
    <location>
        <begin position="296"/>
        <end position="333"/>
    </location>
</feature>
<evidence type="ECO:0000313" key="2">
    <source>
        <dbReference type="EMBL" id="CAG2220119.1"/>
    </source>
</evidence>
<sequence>MDPKKTIKIGAWNVRTMFQVSKTAQVIREMERYQLGILGISECRWTESGKIITQGHTIIYSGRNDNQHTEGVAIIMNKECTKSLIEWEPINERLIRARFSSSYAKTTIIQCYSTTNDTEEEINDAYYEALQAQISKTPLHDVLLIIGDQNAKVVKLNTKHERAMGKEGHGVMNENGERLASMCSTNELVIGGTLFKHKDIHKTMWNSPNNRDKNQIDHIIINGKWRRSLRDTEHLEEQISIEKKWENIKEVYHNTSEKIIGFRKSSSKQWLTSFTWKAIDERTKLKEKVLSTRSSRLKEQTQKEYAEKDKEVKKRARKDKKNHLEDRAEEAEKATARGDLSTVYKITKELCGQSKQPPPVKDKMEKSSQLKKGTITLNTNHYKETDWFKVQSGVRKDCIISPILFLVAIDWVMRKTTSDKKRGLTWSMFEDLDFADDIPLLSSKQDHMKKRHIGSAILQAKLDWN</sequence>
<dbReference type="OrthoDB" id="10030815at2759"/>
<dbReference type="CDD" id="cd09076">
    <property type="entry name" value="L1-EN"/>
    <property type="match status" value="1"/>
</dbReference>
<dbReference type="AlphaFoldDB" id="A0A8S3SEX2"/>
<accession>A0A8S3SEX2</accession>
<feature type="compositionally biased region" description="Basic and acidic residues" evidence="1">
    <location>
        <begin position="296"/>
        <end position="312"/>
    </location>
</feature>
<proteinExistence type="predicted"/>
<dbReference type="InterPro" id="IPR036691">
    <property type="entry name" value="Endo/exonu/phosph_ase_sf"/>
</dbReference>
<dbReference type="Gene3D" id="3.60.10.10">
    <property type="entry name" value="Endonuclease/exonuclease/phosphatase"/>
    <property type="match status" value="1"/>
</dbReference>
<feature type="compositionally biased region" description="Basic and acidic residues" evidence="1">
    <location>
        <begin position="322"/>
        <end position="333"/>
    </location>
</feature>
<dbReference type="Proteomes" id="UP000683360">
    <property type="component" value="Unassembled WGS sequence"/>
</dbReference>
<organism evidence="2 3">
    <name type="scientific">Mytilus edulis</name>
    <name type="common">Blue mussel</name>
    <dbReference type="NCBI Taxonomy" id="6550"/>
    <lineage>
        <taxon>Eukaryota</taxon>
        <taxon>Metazoa</taxon>
        <taxon>Spiralia</taxon>
        <taxon>Lophotrochozoa</taxon>
        <taxon>Mollusca</taxon>
        <taxon>Bivalvia</taxon>
        <taxon>Autobranchia</taxon>
        <taxon>Pteriomorphia</taxon>
        <taxon>Mytilida</taxon>
        <taxon>Mytiloidea</taxon>
        <taxon>Mytilidae</taxon>
        <taxon>Mytilinae</taxon>
        <taxon>Mytilus</taxon>
    </lineage>
</organism>
<name>A0A8S3SEX2_MYTED</name>
<evidence type="ECO:0000256" key="1">
    <source>
        <dbReference type="SAM" id="MobiDB-lite"/>
    </source>
</evidence>
<dbReference type="SUPFAM" id="SSF56219">
    <property type="entry name" value="DNase I-like"/>
    <property type="match status" value="1"/>
</dbReference>
<reference evidence="2" key="1">
    <citation type="submission" date="2021-03" db="EMBL/GenBank/DDBJ databases">
        <authorList>
            <person name="Bekaert M."/>
        </authorList>
    </citation>
    <scope>NUCLEOTIDE SEQUENCE</scope>
</reference>
<dbReference type="PANTHER" id="PTHR47027">
    <property type="entry name" value="REVERSE TRANSCRIPTASE DOMAIN-CONTAINING PROTEIN"/>
    <property type="match status" value="1"/>
</dbReference>
<comment type="caution">
    <text evidence="2">The sequence shown here is derived from an EMBL/GenBank/DDBJ whole genome shotgun (WGS) entry which is preliminary data.</text>
</comment>
<evidence type="ECO:0000313" key="3">
    <source>
        <dbReference type="Proteomes" id="UP000683360"/>
    </source>
</evidence>
<keyword evidence="3" id="KW-1185">Reference proteome</keyword>